<evidence type="ECO:0000313" key="1">
    <source>
        <dbReference type="EMBL" id="MDI5971574.1"/>
    </source>
</evidence>
<comment type="caution">
    <text evidence="1">The sequence shown here is derived from an EMBL/GenBank/DDBJ whole genome shotgun (WGS) entry which is preliminary data.</text>
</comment>
<name>A0AA90H1G3_9ACTN</name>
<gene>
    <name evidence="1" type="ORF">POF50_019940</name>
</gene>
<accession>A0AA90H1G3</accession>
<dbReference type="AlphaFoldDB" id="A0AA90H1G3"/>
<dbReference type="RefSeq" id="WP_271316895.1">
    <property type="nucleotide sequence ID" value="NZ_JABXJJ020000023.1"/>
</dbReference>
<reference evidence="1" key="1">
    <citation type="submission" date="2023-05" db="EMBL/GenBank/DDBJ databases">
        <title>Streptantibioticus silvisoli sp. nov., acidotolerant actinomycetes 1 from pine litter.</title>
        <authorList>
            <person name="Swiecimska M."/>
            <person name="Golinska P."/>
            <person name="Sangal V."/>
            <person name="Wachnowicz B."/>
            <person name="Goodfellow M."/>
        </authorList>
    </citation>
    <scope>NUCLEOTIDE SEQUENCE</scope>
    <source>
        <strain evidence="1">SL13</strain>
    </source>
</reference>
<organism evidence="1">
    <name type="scientific">Streptantibioticus silvisoli</name>
    <dbReference type="NCBI Taxonomy" id="2705255"/>
    <lineage>
        <taxon>Bacteria</taxon>
        <taxon>Bacillati</taxon>
        <taxon>Actinomycetota</taxon>
        <taxon>Actinomycetes</taxon>
        <taxon>Kitasatosporales</taxon>
        <taxon>Streptomycetaceae</taxon>
        <taxon>Streptantibioticus</taxon>
    </lineage>
</organism>
<proteinExistence type="predicted"/>
<sequence length="423" mass="47512">MSTGQPDTGVVLDVTSLISAEDFLLSQNRRTAPEDPFARQCFVEVIQSLIFMSQIHVAHPILADPRPDDFGERPLLLRTLMDAHLLRPLRLDDSQLRTATTFEAAAIHDLQGVHGISSMARFVEHTFACDAATVGGQNALSARIRDWSAFQERQVRSTTGHHGRRIPTLDGVEEDAFGEWARAAAVILGEALEDITAPGQGRYLMATLARGMKYRARSEALGISYQSHPMRRDFSLTFDMTRGGADKDQVLDLIQTVRGIHTTIAQAAERNEHHRVRLLQLELPLLGGRLWARDEVGTHSDKEWTKIVVGRIRDYRQRAAELRRAVQQCVTDEDYARLARDIDNVKRQLLERLGLRRVELSDIERELVGTVASVAEAAPGVPKVSGLWFGARTLGKQFSFTGAQPFQRFLYREFIDAWKRAGR</sequence>
<dbReference type="EMBL" id="JABXJJ020000023">
    <property type="protein sequence ID" value="MDI5971574.1"/>
    <property type="molecule type" value="Genomic_DNA"/>
</dbReference>
<protein>
    <submittedName>
        <fullName evidence="1">Uncharacterized protein</fullName>
    </submittedName>
</protein>